<protein>
    <submittedName>
        <fullName evidence="1">Uncharacterized protein</fullName>
    </submittedName>
</protein>
<evidence type="ECO:0000313" key="2">
    <source>
        <dbReference type="Proteomes" id="UP000499080"/>
    </source>
</evidence>
<evidence type="ECO:0000313" key="1">
    <source>
        <dbReference type="EMBL" id="GBL97029.1"/>
    </source>
</evidence>
<gene>
    <name evidence="1" type="ORF">AVEN_254082_1</name>
</gene>
<dbReference type="Proteomes" id="UP000499080">
    <property type="component" value="Unassembled WGS sequence"/>
</dbReference>
<accession>A0A4Y2BYZ3</accession>
<comment type="caution">
    <text evidence="1">The sequence shown here is derived from an EMBL/GenBank/DDBJ whole genome shotgun (WGS) entry which is preliminary data.</text>
</comment>
<dbReference type="AlphaFoldDB" id="A0A4Y2BYZ3"/>
<reference evidence="1 2" key="1">
    <citation type="journal article" date="2019" name="Sci. Rep.">
        <title>Orb-weaving spider Araneus ventricosus genome elucidates the spidroin gene catalogue.</title>
        <authorList>
            <person name="Kono N."/>
            <person name="Nakamura H."/>
            <person name="Ohtoshi R."/>
            <person name="Moran D.A.P."/>
            <person name="Shinohara A."/>
            <person name="Yoshida Y."/>
            <person name="Fujiwara M."/>
            <person name="Mori M."/>
            <person name="Tomita M."/>
            <person name="Arakawa K."/>
        </authorList>
    </citation>
    <scope>NUCLEOTIDE SEQUENCE [LARGE SCALE GENOMIC DNA]</scope>
</reference>
<dbReference type="EMBL" id="BGPR01000126">
    <property type="protein sequence ID" value="GBL97029.1"/>
    <property type="molecule type" value="Genomic_DNA"/>
</dbReference>
<sequence>MAEVTVILWHKLSFGTSWPGDKVSASGPESPKFESQFRCSLTVYVVLVHVKYFVVGQTSSLVCSAEVCREELSTQVKCSHLIAVQNCEVDPKISPVLLQNQKLI</sequence>
<name>A0A4Y2BYZ3_ARAVE</name>
<keyword evidence="2" id="KW-1185">Reference proteome</keyword>
<organism evidence="1 2">
    <name type="scientific">Araneus ventricosus</name>
    <name type="common">Orbweaver spider</name>
    <name type="synonym">Epeira ventricosa</name>
    <dbReference type="NCBI Taxonomy" id="182803"/>
    <lineage>
        <taxon>Eukaryota</taxon>
        <taxon>Metazoa</taxon>
        <taxon>Ecdysozoa</taxon>
        <taxon>Arthropoda</taxon>
        <taxon>Chelicerata</taxon>
        <taxon>Arachnida</taxon>
        <taxon>Araneae</taxon>
        <taxon>Araneomorphae</taxon>
        <taxon>Entelegynae</taxon>
        <taxon>Araneoidea</taxon>
        <taxon>Araneidae</taxon>
        <taxon>Araneus</taxon>
    </lineage>
</organism>
<proteinExistence type="predicted"/>